<dbReference type="GO" id="GO:0005634">
    <property type="term" value="C:nucleus"/>
    <property type="evidence" value="ECO:0007669"/>
    <property type="project" value="UniProtKB-SubCell"/>
</dbReference>
<dbReference type="FunFam" id="2.20.25.80:FF:000009">
    <property type="entry name" value="WRKY transcription factor 53"/>
    <property type="match status" value="1"/>
</dbReference>
<evidence type="ECO:0000256" key="5">
    <source>
        <dbReference type="ARBA" id="ARBA00023242"/>
    </source>
</evidence>
<evidence type="ECO:0000256" key="1">
    <source>
        <dbReference type="ARBA" id="ARBA00004123"/>
    </source>
</evidence>
<dbReference type="GO" id="GO:0009751">
    <property type="term" value="P:response to salicylic acid"/>
    <property type="evidence" value="ECO:0007669"/>
    <property type="project" value="UniProtKB-ARBA"/>
</dbReference>
<dbReference type="PANTHER" id="PTHR32096:SF151">
    <property type="entry name" value="OS01G0656400 PROTEIN"/>
    <property type="match status" value="1"/>
</dbReference>
<evidence type="ECO:0000256" key="4">
    <source>
        <dbReference type="ARBA" id="ARBA00023163"/>
    </source>
</evidence>
<reference evidence="8 9" key="1">
    <citation type="submission" date="2023-10" db="EMBL/GenBank/DDBJ databases">
        <title>Chromosome-scale genome assembly provides insights into flower coloration mechanisms of Canna indica.</title>
        <authorList>
            <person name="Li C."/>
        </authorList>
    </citation>
    <scope>NUCLEOTIDE SEQUENCE [LARGE SCALE GENOMIC DNA]</scope>
    <source>
        <tissue evidence="8">Flower</tissue>
    </source>
</reference>
<feature type="domain" description="WRKY" evidence="7">
    <location>
        <begin position="111"/>
        <end position="174"/>
    </location>
</feature>
<dbReference type="PANTHER" id="PTHR32096">
    <property type="entry name" value="WRKY TRANSCRIPTION FACTOR 30-RELATED-RELATED"/>
    <property type="match status" value="1"/>
</dbReference>
<protein>
    <recommendedName>
        <fullName evidence="7">WRKY domain-containing protein</fullName>
    </recommendedName>
</protein>
<evidence type="ECO:0000259" key="7">
    <source>
        <dbReference type="PROSITE" id="PS50811"/>
    </source>
</evidence>
<dbReference type="Gene3D" id="2.20.25.80">
    <property type="entry name" value="WRKY domain"/>
    <property type="match status" value="1"/>
</dbReference>
<comment type="similarity">
    <text evidence="6">Belongs to the WRKY group III family.</text>
</comment>
<keyword evidence="3" id="KW-0238">DNA-binding</keyword>
<comment type="subcellular location">
    <subcellularLocation>
        <location evidence="1">Nucleus</location>
    </subcellularLocation>
</comment>
<gene>
    <name evidence="8" type="ORF">Cni_G10207</name>
</gene>
<dbReference type="SUPFAM" id="SSF118290">
    <property type="entry name" value="WRKY DNA-binding domain"/>
    <property type="match status" value="1"/>
</dbReference>
<evidence type="ECO:0000313" key="8">
    <source>
        <dbReference type="EMBL" id="WOL01491.1"/>
    </source>
</evidence>
<dbReference type="InterPro" id="IPR044810">
    <property type="entry name" value="WRKY_plant"/>
</dbReference>
<dbReference type="PROSITE" id="PS50811">
    <property type="entry name" value="WRKY"/>
    <property type="match status" value="1"/>
</dbReference>
<dbReference type="EMBL" id="CP136892">
    <property type="protein sequence ID" value="WOL01491.1"/>
    <property type="molecule type" value="Genomic_DNA"/>
</dbReference>
<dbReference type="GO" id="GO:0010150">
    <property type="term" value="P:leaf senescence"/>
    <property type="evidence" value="ECO:0007669"/>
    <property type="project" value="UniProtKB-ARBA"/>
</dbReference>
<sequence length="316" mass="35253">MEKGSSSEQQQQGLLLAELARIQQLGKQMEAELSQHSAARSCKPLLRGMLSSVRNSILIAKASNEPDDSPPDAGSETCKFAFRDQMSKKRKTLPKWTSEVRVGSAGGGAGLADGTAEDGYNWRKYGQKDILGAKYPRGYYRCTHRMTRSCPATKQVQRSDEDPLLFHVTYHGNHTCFQRQQRQKETKYEQEEEEEEKQELLLNLQAGLRVDTEGLEFDSREQSPVSFSFGSKVEAIFSSPSTPDNCFSSRPSPSFLSPTTSNSTYFSLSPHDFEGEIKLWSPESGATNSAADSSLAGMDFMLQELEFEPDFSSFFS</sequence>
<evidence type="ECO:0000256" key="2">
    <source>
        <dbReference type="ARBA" id="ARBA00023015"/>
    </source>
</evidence>
<dbReference type="InterPro" id="IPR036576">
    <property type="entry name" value="WRKY_dom_sf"/>
</dbReference>
<dbReference type="InterPro" id="IPR003657">
    <property type="entry name" value="WRKY_dom"/>
</dbReference>
<dbReference type="AlphaFoldDB" id="A0AAQ3Q745"/>
<evidence type="ECO:0000313" key="9">
    <source>
        <dbReference type="Proteomes" id="UP001327560"/>
    </source>
</evidence>
<dbReference type="SMART" id="SM00774">
    <property type="entry name" value="WRKY"/>
    <property type="match status" value="1"/>
</dbReference>
<dbReference type="GO" id="GO:0010193">
    <property type="term" value="P:response to ozone"/>
    <property type="evidence" value="ECO:0007669"/>
    <property type="project" value="UniProtKB-ARBA"/>
</dbReference>
<name>A0AAQ3Q745_9LILI</name>
<keyword evidence="5" id="KW-0539">Nucleus</keyword>
<dbReference type="Pfam" id="PF03106">
    <property type="entry name" value="WRKY"/>
    <property type="match status" value="1"/>
</dbReference>
<evidence type="ECO:0000256" key="6">
    <source>
        <dbReference type="ARBA" id="ARBA00060850"/>
    </source>
</evidence>
<proteinExistence type="inferred from homology"/>
<keyword evidence="9" id="KW-1185">Reference proteome</keyword>
<organism evidence="8 9">
    <name type="scientific">Canna indica</name>
    <name type="common">Indian-shot</name>
    <dbReference type="NCBI Taxonomy" id="4628"/>
    <lineage>
        <taxon>Eukaryota</taxon>
        <taxon>Viridiplantae</taxon>
        <taxon>Streptophyta</taxon>
        <taxon>Embryophyta</taxon>
        <taxon>Tracheophyta</taxon>
        <taxon>Spermatophyta</taxon>
        <taxon>Magnoliopsida</taxon>
        <taxon>Liliopsida</taxon>
        <taxon>Zingiberales</taxon>
        <taxon>Cannaceae</taxon>
        <taxon>Canna</taxon>
    </lineage>
</organism>
<dbReference type="GO" id="GO:0003700">
    <property type="term" value="F:DNA-binding transcription factor activity"/>
    <property type="evidence" value="ECO:0007669"/>
    <property type="project" value="InterPro"/>
</dbReference>
<dbReference type="GO" id="GO:0000976">
    <property type="term" value="F:transcription cis-regulatory region binding"/>
    <property type="evidence" value="ECO:0007669"/>
    <property type="project" value="TreeGrafter"/>
</dbReference>
<dbReference type="Proteomes" id="UP001327560">
    <property type="component" value="Chromosome 3"/>
</dbReference>
<keyword evidence="2" id="KW-0805">Transcription regulation</keyword>
<dbReference type="GO" id="GO:0042542">
    <property type="term" value="P:response to hydrogen peroxide"/>
    <property type="evidence" value="ECO:0007669"/>
    <property type="project" value="UniProtKB-ARBA"/>
</dbReference>
<evidence type="ECO:0000256" key="3">
    <source>
        <dbReference type="ARBA" id="ARBA00023125"/>
    </source>
</evidence>
<accession>A0AAQ3Q745</accession>
<keyword evidence="4" id="KW-0804">Transcription</keyword>